<dbReference type="InterPro" id="IPR027417">
    <property type="entry name" value="P-loop_NTPase"/>
</dbReference>
<gene>
    <name evidence="2" type="ORF">Esi_0138_0056</name>
</gene>
<feature type="region of interest" description="Disordered" evidence="1">
    <location>
        <begin position="111"/>
        <end position="139"/>
    </location>
</feature>
<organism evidence="2 3">
    <name type="scientific">Ectocarpus siliculosus</name>
    <name type="common">Brown alga</name>
    <name type="synonym">Conferva siliculosa</name>
    <dbReference type="NCBI Taxonomy" id="2880"/>
    <lineage>
        <taxon>Eukaryota</taxon>
        <taxon>Sar</taxon>
        <taxon>Stramenopiles</taxon>
        <taxon>Ochrophyta</taxon>
        <taxon>PX clade</taxon>
        <taxon>Phaeophyceae</taxon>
        <taxon>Ectocarpales</taxon>
        <taxon>Ectocarpaceae</taxon>
        <taxon>Ectocarpus</taxon>
    </lineage>
</organism>
<sequence length="139" mass="16041">MRHPIDRLLSAFFYCPADGDVQDRPTKWCGYANDPQPVTDRLVEFAEYGWKNKAFRQMTFGLYCPPNAFCEQAEGILATYTAVGILEYWDLSMQLFNARVTSPVWDWEDMEHSNRGQRSGLRDEVDPDSNPHPNPTHLP</sequence>
<accession>D7FJX1</accession>
<name>D7FJX1_ECTSI</name>
<evidence type="ECO:0000256" key="1">
    <source>
        <dbReference type="SAM" id="MobiDB-lite"/>
    </source>
</evidence>
<dbReference type="OrthoDB" id="10415672at2759"/>
<reference evidence="2 3" key="1">
    <citation type="journal article" date="2010" name="Nature">
        <title>The Ectocarpus genome and the independent evolution of multicellularity in brown algae.</title>
        <authorList>
            <person name="Cock J.M."/>
            <person name="Sterck L."/>
            <person name="Rouze P."/>
            <person name="Scornet D."/>
            <person name="Allen A.E."/>
            <person name="Amoutzias G."/>
            <person name="Anthouard V."/>
            <person name="Artiguenave F."/>
            <person name="Aury J.M."/>
            <person name="Badger J.H."/>
            <person name="Beszteri B."/>
            <person name="Billiau K."/>
            <person name="Bonnet E."/>
            <person name="Bothwell J.H."/>
            <person name="Bowler C."/>
            <person name="Boyen C."/>
            <person name="Brownlee C."/>
            <person name="Carrano C.J."/>
            <person name="Charrier B."/>
            <person name="Cho G.Y."/>
            <person name="Coelho S.M."/>
            <person name="Collen J."/>
            <person name="Corre E."/>
            <person name="Da Silva C."/>
            <person name="Delage L."/>
            <person name="Delaroque N."/>
            <person name="Dittami S.M."/>
            <person name="Doulbeau S."/>
            <person name="Elias M."/>
            <person name="Farnham G."/>
            <person name="Gachon C.M."/>
            <person name="Gschloessl B."/>
            <person name="Heesch S."/>
            <person name="Jabbari K."/>
            <person name="Jubin C."/>
            <person name="Kawai H."/>
            <person name="Kimura K."/>
            <person name="Kloareg B."/>
            <person name="Kupper F.C."/>
            <person name="Lang D."/>
            <person name="Le Bail A."/>
            <person name="Leblanc C."/>
            <person name="Lerouge P."/>
            <person name="Lohr M."/>
            <person name="Lopez P.J."/>
            <person name="Martens C."/>
            <person name="Maumus F."/>
            <person name="Michel G."/>
            <person name="Miranda-Saavedra D."/>
            <person name="Morales J."/>
            <person name="Moreau H."/>
            <person name="Motomura T."/>
            <person name="Nagasato C."/>
            <person name="Napoli C.A."/>
            <person name="Nelson D.R."/>
            <person name="Nyvall-Collen P."/>
            <person name="Peters A.F."/>
            <person name="Pommier C."/>
            <person name="Potin P."/>
            <person name="Poulain J."/>
            <person name="Quesneville H."/>
            <person name="Read B."/>
            <person name="Rensing S.A."/>
            <person name="Ritter A."/>
            <person name="Rousvoal S."/>
            <person name="Samanta M."/>
            <person name="Samson G."/>
            <person name="Schroeder D.C."/>
            <person name="Segurens B."/>
            <person name="Strittmatter M."/>
            <person name="Tonon T."/>
            <person name="Tregear J.W."/>
            <person name="Valentin K."/>
            <person name="von Dassow P."/>
            <person name="Yamagishi T."/>
            <person name="Van de Peer Y."/>
            <person name="Wincker P."/>
        </authorList>
    </citation>
    <scope>NUCLEOTIDE SEQUENCE [LARGE SCALE GENOMIC DNA]</scope>
    <source>
        <strain evidence="3">Ec32 / CCAP1310/4</strain>
    </source>
</reference>
<feature type="compositionally biased region" description="Basic and acidic residues" evidence="1">
    <location>
        <begin position="111"/>
        <end position="124"/>
    </location>
</feature>
<keyword evidence="3" id="KW-1185">Reference proteome</keyword>
<protein>
    <submittedName>
        <fullName evidence="2">Uncharacterized protein</fullName>
    </submittedName>
</protein>
<evidence type="ECO:0000313" key="3">
    <source>
        <dbReference type="Proteomes" id="UP000002630"/>
    </source>
</evidence>
<dbReference type="Gene3D" id="3.40.50.300">
    <property type="entry name" value="P-loop containing nucleotide triphosphate hydrolases"/>
    <property type="match status" value="1"/>
</dbReference>
<feature type="compositionally biased region" description="Pro residues" evidence="1">
    <location>
        <begin position="130"/>
        <end position="139"/>
    </location>
</feature>
<dbReference type="EMBL" id="FN649729">
    <property type="protein sequence ID" value="CBJ29219.1"/>
    <property type="molecule type" value="Genomic_DNA"/>
</dbReference>
<dbReference type="EMBL" id="FN647986">
    <property type="protein sequence ID" value="CBJ29219.1"/>
    <property type="molecule type" value="Genomic_DNA"/>
</dbReference>
<dbReference type="Proteomes" id="UP000002630">
    <property type="component" value="Linkage Group LG04"/>
</dbReference>
<proteinExistence type="predicted"/>
<dbReference type="AlphaFoldDB" id="D7FJX1"/>
<evidence type="ECO:0000313" key="2">
    <source>
        <dbReference type="EMBL" id="CBJ29219.1"/>
    </source>
</evidence>
<dbReference type="InParanoid" id="D7FJX1"/>